<proteinExistence type="predicted"/>
<dbReference type="Gene3D" id="3.30.460.10">
    <property type="entry name" value="Beta Polymerase, domain 2"/>
    <property type="match status" value="1"/>
</dbReference>
<reference evidence="2 3" key="1">
    <citation type="submission" date="2020-11" db="EMBL/GenBank/DDBJ databases">
        <title>Fusibacter basophilias sp. nov.</title>
        <authorList>
            <person name="Qiu D."/>
        </authorList>
    </citation>
    <scope>NUCLEOTIDE SEQUENCE [LARGE SCALE GENOMIC DNA]</scope>
    <source>
        <strain evidence="2 3">Q10-2</strain>
    </source>
</reference>
<dbReference type="RefSeq" id="WP_194703403.1">
    <property type="nucleotide sequence ID" value="NZ_JADKNH010000013.1"/>
</dbReference>
<dbReference type="InterPro" id="IPR041633">
    <property type="entry name" value="Polbeta"/>
</dbReference>
<protein>
    <submittedName>
        <fullName evidence="2">Nucleotidyltransferase domain-containing protein</fullName>
    </submittedName>
</protein>
<keyword evidence="3" id="KW-1185">Reference proteome</keyword>
<name>A0ABR9ZZ37_9FIRM</name>
<evidence type="ECO:0000259" key="1">
    <source>
        <dbReference type="Pfam" id="PF18765"/>
    </source>
</evidence>
<comment type="caution">
    <text evidence="2">The sequence shown here is derived from an EMBL/GenBank/DDBJ whole genome shotgun (WGS) entry which is preliminary data.</text>
</comment>
<dbReference type="SUPFAM" id="SSF81301">
    <property type="entry name" value="Nucleotidyltransferase"/>
    <property type="match status" value="1"/>
</dbReference>
<accession>A0ABR9ZZ37</accession>
<dbReference type="InterPro" id="IPR043519">
    <property type="entry name" value="NT_sf"/>
</dbReference>
<feature type="domain" description="Polymerase beta nucleotidyltransferase" evidence="1">
    <location>
        <begin position="11"/>
        <end position="98"/>
    </location>
</feature>
<organism evidence="2 3">
    <name type="scientific">Fusibacter ferrireducens</name>
    <dbReference type="NCBI Taxonomy" id="2785058"/>
    <lineage>
        <taxon>Bacteria</taxon>
        <taxon>Bacillati</taxon>
        <taxon>Bacillota</taxon>
        <taxon>Clostridia</taxon>
        <taxon>Eubacteriales</taxon>
        <taxon>Eubacteriales Family XII. Incertae Sedis</taxon>
        <taxon>Fusibacter</taxon>
    </lineage>
</organism>
<gene>
    <name evidence="2" type="ORF">ISU02_18835</name>
</gene>
<dbReference type="Proteomes" id="UP000614200">
    <property type="component" value="Unassembled WGS sequence"/>
</dbReference>
<dbReference type="EMBL" id="JADKNH010000013">
    <property type="protein sequence ID" value="MBF4695160.1"/>
    <property type="molecule type" value="Genomic_DNA"/>
</dbReference>
<evidence type="ECO:0000313" key="3">
    <source>
        <dbReference type="Proteomes" id="UP000614200"/>
    </source>
</evidence>
<evidence type="ECO:0000313" key="2">
    <source>
        <dbReference type="EMBL" id="MBF4695160.1"/>
    </source>
</evidence>
<sequence length="100" mass="11354">MYGLKDSDLLKMQQVFVQFSEIDAVILYGSRAKGNFRNGSDIDITLLGNEVDIHTLLKIMTALDALDLPYEFDVSIYKNIENTELKAHIDRVGIRLYNAT</sequence>
<dbReference type="Pfam" id="PF18765">
    <property type="entry name" value="Polbeta"/>
    <property type="match status" value="1"/>
</dbReference>
<dbReference type="CDD" id="cd05403">
    <property type="entry name" value="NT_KNTase_like"/>
    <property type="match status" value="1"/>
</dbReference>